<evidence type="ECO:0000313" key="1">
    <source>
        <dbReference type="EMBL" id="EAR98325.2"/>
    </source>
</evidence>
<sequence length="451" mass="51671">MIGIVQSNIQKCSKAVTTAAAAKAFLKVPAFGYKTLSAEDYLFNQRDANFANKTQQAQLKPLAGCNHSEGSSDEITLIGAPLGQPKEDFKDYDVLQRSLTVNNPDLLFIQMDPSPFMARQRFMAHKCALKGVEDYEVNALEQIDPLKPQSWEECVVNLTVLDMLKRNQVHTEFQFIDTYNAYSYPNIQDKEITESLTQPFIQAINEHVVYKNYSPYHLVNRTLYTGLMGKQKVMLGDMPEPLLRSILGNTVEIQEMRDLFKFVLTKMKDLKQPISIRDASINFLPHIFNLPRDLYMTALLKDTFQAAQQVTAVIGMHHLNPIQQYWEGPPVGINFTEATRIPDRIRGETDEVLIEKQAIMDVMLGTRVWGEKYIANPFPYIEQDITKISDQEYQAMKKCFFLYMKKYETFKNKLVNELPHLQNVSPLLSQQTAIKALQTEESLAKRPLPQQ</sequence>
<dbReference type="KEGG" id="tet:TTHERM_00285560"/>
<organism evidence="1 2">
    <name type="scientific">Tetrahymena thermophila (strain SB210)</name>
    <dbReference type="NCBI Taxonomy" id="312017"/>
    <lineage>
        <taxon>Eukaryota</taxon>
        <taxon>Sar</taxon>
        <taxon>Alveolata</taxon>
        <taxon>Ciliophora</taxon>
        <taxon>Intramacronucleata</taxon>
        <taxon>Oligohymenophorea</taxon>
        <taxon>Hymenostomatida</taxon>
        <taxon>Tetrahymenina</taxon>
        <taxon>Tetrahymenidae</taxon>
        <taxon>Tetrahymena</taxon>
    </lineage>
</organism>
<gene>
    <name evidence="1" type="ORF">TTHERM_00285560</name>
</gene>
<dbReference type="InParanoid" id="I7MF19"/>
<keyword evidence="2" id="KW-1185">Reference proteome</keyword>
<reference evidence="2" key="1">
    <citation type="journal article" date="2006" name="PLoS Biol.">
        <title>Macronuclear genome sequence of the ciliate Tetrahymena thermophila, a model eukaryote.</title>
        <authorList>
            <person name="Eisen J.A."/>
            <person name="Coyne R.S."/>
            <person name="Wu M."/>
            <person name="Wu D."/>
            <person name="Thiagarajan M."/>
            <person name="Wortman J.R."/>
            <person name="Badger J.H."/>
            <person name="Ren Q."/>
            <person name="Amedeo P."/>
            <person name="Jones K.M."/>
            <person name="Tallon L.J."/>
            <person name="Delcher A.L."/>
            <person name="Salzberg S.L."/>
            <person name="Silva J.C."/>
            <person name="Haas B.J."/>
            <person name="Majoros W.H."/>
            <person name="Farzad M."/>
            <person name="Carlton J.M."/>
            <person name="Smith R.K. Jr."/>
            <person name="Garg J."/>
            <person name="Pearlman R.E."/>
            <person name="Karrer K.M."/>
            <person name="Sun L."/>
            <person name="Manning G."/>
            <person name="Elde N.C."/>
            <person name="Turkewitz A.P."/>
            <person name="Asai D.J."/>
            <person name="Wilkes D.E."/>
            <person name="Wang Y."/>
            <person name="Cai H."/>
            <person name="Collins K."/>
            <person name="Stewart B.A."/>
            <person name="Lee S.R."/>
            <person name="Wilamowska K."/>
            <person name="Weinberg Z."/>
            <person name="Ruzzo W.L."/>
            <person name="Wloga D."/>
            <person name="Gaertig J."/>
            <person name="Frankel J."/>
            <person name="Tsao C.-C."/>
            <person name="Gorovsky M.A."/>
            <person name="Keeling P.J."/>
            <person name="Waller R.F."/>
            <person name="Patron N.J."/>
            <person name="Cherry J.M."/>
            <person name="Stover N.A."/>
            <person name="Krieger C.J."/>
            <person name="del Toro C."/>
            <person name="Ryder H.F."/>
            <person name="Williamson S.C."/>
            <person name="Barbeau R.A."/>
            <person name="Hamilton E.P."/>
            <person name="Orias E."/>
        </authorList>
    </citation>
    <scope>NUCLEOTIDE SEQUENCE [LARGE SCALE GENOMIC DNA]</scope>
    <source>
        <strain evidence="2">SB210</strain>
    </source>
</reference>
<evidence type="ECO:0000313" key="2">
    <source>
        <dbReference type="Proteomes" id="UP000009168"/>
    </source>
</evidence>
<proteinExistence type="predicted"/>
<dbReference type="eggNOG" id="ENOG502SMRR">
    <property type="taxonomic scope" value="Eukaryota"/>
</dbReference>
<protein>
    <submittedName>
        <fullName evidence="1">Uncharacterized protein</fullName>
    </submittedName>
</protein>
<dbReference type="GeneID" id="7823846"/>
<name>I7MF19_TETTS</name>
<dbReference type="OrthoDB" id="307537at2759"/>
<accession>I7MF19</accession>
<dbReference type="Proteomes" id="UP000009168">
    <property type="component" value="Unassembled WGS sequence"/>
</dbReference>
<dbReference type="RefSeq" id="XP_001018570.2">
    <property type="nucleotide sequence ID" value="XM_001018570.2"/>
</dbReference>
<dbReference type="EMBL" id="GG662651">
    <property type="protein sequence ID" value="EAR98325.2"/>
    <property type="molecule type" value="Genomic_DNA"/>
</dbReference>
<dbReference type="AlphaFoldDB" id="I7MF19"/>